<proteinExistence type="predicted"/>
<reference evidence="1" key="1">
    <citation type="submission" date="2022-01" db="EMBL/GenBank/DDBJ databases">
        <title>Genome Sequence Resource for Two Populations of Ditylenchus destructor, the Migratory Endoparasitic Phytonematode.</title>
        <authorList>
            <person name="Zhang H."/>
            <person name="Lin R."/>
            <person name="Xie B."/>
        </authorList>
    </citation>
    <scope>NUCLEOTIDE SEQUENCE</scope>
    <source>
        <strain evidence="1">BazhouSP</strain>
    </source>
</reference>
<accession>A0AAD4R9V8</accession>
<sequence>MSVPSSPAVMTMTVLTIAQAHLFPTLHPVRGPLVNVEAVLQRNLKFFVDLVVVASHSWPTPQLLPLINPGCPPSVGCLSC</sequence>
<comment type="caution">
    <text evidence="1">The sequence shown here is derived from an EMBL/GenBank/DDBJ whole genome shotgun (WGS) entry which is preliminary data.</text>
</comment>
<organism evidence="1 2">
    <name type="scientific">Ditylenchus destructor</name>
    <dbReference type="NCBI Taxonomy" id="166010"/>
    <lineage>
        <taxon>Eukaryota</taxon>
        <taxon>Metazoa</taxon>
        <taxon>Ecdysozoa</taxon>
        <taxon>Nematoda</taxon>
        <taxon>Chromadorea</taxon>
        <taxon>Rhabditida</taxon>
        <taxon>Tylenchina</taxon>
        <taxon>Tylenchomorpha</taxon>
        <taxon>Sphaerularioidea</taxon>
        <taxon>Anguinidae</taxon>
        <taxon>Anguininae</taxon>
        <taxon>Ditylenchus</taxon>
    </lineage>
</organism>
<name>A0AAD4R9V8_9BILA</name>
<dbReference type="AlphaFoldDB" id="A0AAD4R9V8"/>
<evidence type="ECO:0000313" key="1">
    <source>
        <dbReference type="EMBL" id="KAI1726555.1"/>
    </source>
</evidence>
<dbReference type="EMBL" id="JAKKPZ010000002">
    <property type="protein sequence ID" value="KAI1726555.1"/>
    <property type="molecule type" value="Genomic_DNA"/>
</dbReference>
<evidence type="ECO:0000313" key="2">
    <source>
        <dbReference type="Proteomes" id="UP001201812"/>
    </source>
</evidence>
<dbReference type="Proteomes" id="UP001201812">
    <property type="component" value="Unassembled WGS sequence"/>
</dbReference>
<gene>
    <name evidence="1" type="ORF">DdX_03277</name>
</gene>
<keyword evidence="2" id="KW-1185">Reference proteome</keyword>
<protein>
    <submittedName>
        <fullName evidence="1">Uncharacterized protein</fullName>
    </submittedName>
</protein>